<dbReference type="KEGG" id="mpro:BJP34_10360"/>
<dbReference type="CDD" id="cd00761">
    <property type="entry name" value="Glyco_tranf_GTA_type"/>
    <property type="match status" value="1"/>
</dbReference>
<evidence type="ECO:0000259" key="2">
    <source>
        <dbReference type="Pfam" id="PF00535"/>
    </source>
</evidence>
<keyword evidence="1" id="KW-1133">Transmembrane helix</keyword>
<evidence type="ECO:0000313" key="3">
    <source>
        <dbReference type="EMBL" id="AOW99802.1"/>
    </source>
</evidence>
<keyword evidence="1" id="KW-0472">Membrane</keyword>
<protein>
    <recommendedName>
        <fullName evidence="2">Glycosyltransferase 2-like domain-containing protein</fullName>
    </recommendedName>
</protein>
<dbReference type="PANTHER" id="PTHR43685:SF2">
    <property type="entry name" value="GLYCOSYLTRANSFERASE 2-LIKE DOMAIN-CONTAINING PROTEIN"/>
    <property type="match status" value="1"/>
</dbReference>
<dbReference type="Gene3D" id="3.90.550.10">
    <property type="entry name" value="Spore Coat Polysaccharide Biosynthesis Protein SpsA, Chain A"/>
    <property type="match status" value="1"/>
</dbReference>
<gene>
    <name evidence="3" type="ORF">BJP34_10360</name>
</gene>
<dbReference type="EMBL" id="CP017599">
    <property type="protein sequence ID" value="AOW99802.1"/>
    <property type="molecule type" value="Genomic_DNA"/>
</dbReference>
<evidence type="ECO:0000256" key="1">
    <source>
        <dbReference type="SAM" id="Phobius"/>
    </source>
</evidence>
<dbReference type="STRING" id="1458985.BJP34_10360"/>
<dbReference type="PANTHER" id="PTHR43685">
    <property type="entry name" value="GLYCOSYLTRANSFERASE"/>
    <property type="match status" value="1"/>
</dbReference>
<proteinExistence type="predicted"/>
<dbReference type="InterPro" id="IPR050834">
    <property type="entry name" value="Glycosyltransf_2"/>
</dbReference>
<dbReference type="SUPFAM" id="SSF53448">
    <property type="entry name" value="Nucleotide-diphospho-sugar transferases"/>
    <property type="match status" value="1"/>
</dbReference>
<accession>A0A1D8TQE6</accession>
<dbReference type="Pfam" id="PF00535">
    <property type="entry name" value="Glycos_transf_2"/>
    <property type="match status" value="1"/>
</dbReference>
<feature type="domain" description="Glycosyltransferase 2-like" evidence="2">
    <location>
        <begin position="9"/>
        <end position="173"/>
    </location>
</feature>
<organism evidence="3 4">
    <name type="scientific">Moorena producens PAL-8-15-08-1</name>
    <dbReference type="NCBI Taxonomy" id="1458985"/>
    <lineage>
        <taxon>Bacteria</taxon>
        <taxon>Bacillati</taxon>
        <taxon>Cyanobacteriota</taxon>
        <taxon>Cyanophyceae</taxon>
        <taxon>Coleofasciculales</taxon>
        <taxon>Coleofasciculaceae</taxon>
        <taxon>Moorena</taxon>
    </lineage>
</organism>
<keyword evidence="1" id="KW-0812">Transmembrane</keyword>
<sequence length="315" mass="36424">MSGRKTLISVIICTYNRADLLTDALHTVCQQTLEHSEYEVIVVDNNSTDQTATVSQSFVARYPHVRYCFEPQQGLSHARNRGWQEAKGEYVAYIDDDCKVPEGWLAVAKEVIEGVSPTVFGGPSFAFYNTPKPAWYKDIYGSNFPYGQAQHLERAEVLYGSNLFLRRNLFECIGDFDPKLGMSGQKIGYGEETELLHRICATMPQAVIYYEPRLWLYHLVRSEQMSWHWIISARFAQGRNCYFVYPPSNSKLIFIIVQVVKYSLLLLFSVPFGLLFRSRKQYHYFDNFLYEVICNDIETLGKLYEQSRQLILCQG</sequence>
<evidence type="ECO:0000313" key="4">
    <source>
        <dbReference type="Proteomes" id="UP000177870"/>
    </source>
</evidence>
<dbReference type="InterPro" id="IPR001173">
    <property type="entry name" value="Glyco_trans_2-like"/>
</dbReference>
<name>A0A1D8TQE6_9CYAN</name>
<reference evidence="4" key="1">
    <citation type="submission" date="2016-10" db="EMBL/GenBank/DDBJ databases">
        <title>Comparative genomics uncovers the prolific and rare metabolic potential of the cyanobacterial genus Moorea.</title>
        <authorList>
            <person name="Leao T."/>
            <person name="Castelao G."/>
            <person name="Korobeynikov A."/>
            <person name="Monroe E.A."/>
            <person name="Podell S."/>
            <person name="Glukhov E."/>
            <person name="Allen E."/>
            <person name="Gerwick W.H."/>
            <person name="Gerwick L."/>
        </authorList>
    </citation>
    <scope>NUCLEOTIDE SEQUENCE [LARGE SCALE GENOMIC DNA]</scope>
    <source>
        <strain evidence="4">PAL-8-15-08-1</strain>
    </source>
</reference>
<dbReference type="InterPro" id="IPR029044">
    <property type="entry name" value="Nucleotide-diphossugar_trans"/>
</dbReference>
<dbReference type="Proteomes" id="UP000177870">
    <property type="component" value="Chromosome"/>
</dbReference>
<feature type="transmembrane region" description="Helical" evidence="1">
    <location>
        <begin position="252"/>
        <end position="276"/>
    </location>
</feature>
<dbReference type="AlphaFoldDB" id="A0A1D8TQE6"/>